<reference evidence="1" key="3">
    <citation type="submission" date="2023-05" db="EMBL/GenBank/DDBJ databases">
        <authorList>
            <person name="Smith C.H."/>
        </authorList>
    </citation>
    <scope>NUCLEOTIDE SEQUENCE</scope>
    <source>
        <strain evidence="1">CHS0354</strain>
        <tissue evidence="1">Mantle</tissue>
    </source>
</reference>
<name>A0AAE0VNL6_9BIVA</name>
<dbReference type="Proteomes" id="UP001195483">
    <property type="component" value="Unassembled WGS sequence"/>
</dbReference>
<reference evidence="1" key="1">
    <citation type="journal article" date="2021" name="Genome Biol. Evol.">
        <title>A High-Quality Reference Genome for a Parasitic Bivalve with Doubly Uniparental Inheritance (Bivalvia: Unionida).</title>
        <authorList>
            <person name="Smith C.H."/>
        </authorList>
    </citation>
    <scope>NUCLEOTIDE SEQUENCE</scope>
    <source>
        <strain evidence="1">CHS0354</strain>
    </source>
</reference>
<reference evidence="1" key="2">
    <citation type="journal article" date="2021" name="Genome Biol. Evol.">
        <title>Developing a high-quality reference genome for a parasitic bivalve with doubly uniparental inheritance (Bivalvia: Unionida).</title>
        <authorList>
            <person name="Smith C.H."/>
        </authorList>
    </citation>
    <scope>NUCLEOTIDE SEQUENCE</scope>
    <source>
        <strain evidence="1">CHS0354</strain>
        <tissue evidence="1">Mantle</tissue>
    </source>
</reference>
<dbReference type="EMBL" id="JAEAOA010001900">
    <property type="protein sequence ID" value="KAK3584534.1"/>
    <property type="molecule type" value="Genomic_DNA"/>
</dbReference>
<organism evidence="1 2">
    <name type="scientific">Potamilus streckersoni</name>
    <dbReference type="NCBI Taxonomy" id="2493646"/>
    <lineage>
        <taxon>Eukaryota</taxon>
        <taxon>Metazoa</taxon>
        <taxon>Spiralia</taxon>
        <taxon>Lophotrochozoa</taxon>
        <taxon>Mollusca</taxon>
        <taxon>Bivalvia</taxon>
        <taxon>Autobranchia</taxon>
        <taxon>Heteroconchia</taxon>
        <taxon>Palaeoheterodonta</taxon>
        <taxon>Unionida</taxon>
        <taxon>Unionoidea</taxon>
        <taxon>Unionidae</taxon>
        <taxon>Ambleminae</taxon>
        <taxon>Lampsilini</taxon>
        <taxon>Potamilus</taxon>
    </lineage>
</organism>
<dbReference type="AlphaFoldDB" id="A0AAE0VNL6"/>
<evidence type="ECO:0000313" key="2">
    <source>
        <dbReference type="Proteomes" id="UP001195483"/>
    </source>
</evidence>
<gene>
    <name evidence="1" type="ORF">CHS0354_031941</name>
</gene>
<proteinExistence type="predicted"/>
<sequence length="123" mass="13326">MTNGIKDEVVLSPSSNCLSKVFHSEEVLMAYCSSPTITMAWRPGPKVMDICQSLPSYIAIATFISGTFDPLRDIAGIFLGCNGTTTGFQAVIALCNSKMNIVDLTQDNSPFFHSPDSYHVIVS</sequence>
<accession>A0AAE0VNL6</accession>
<evidence type="ECO:0000313" key="1">
    <source>
        <dbReference type="EMBL" id="KAK3584534.1"/>
    </source>
</evidence>
<comment type="caution">
    <text evidence="1">The sequence shown here is derived from an EMBL/GenBank/DDBJ whole genome shotgun (WGS) entry which is preliminary data.</text>
</comment>
<keyword evidence="2" id="KW-1185">Reference proteome</keyword>
<protein>
    <submittedName>
        <fullName evidence="1">Uncharacterized protein</fullName>
    </submittedName>
</protein>